<gene>
    <name evidence="1" type="ORF">PR048_019254</name>
</gene>
<proteinExistence type="predicted"/>
<name>A0ABQ9H2Y7_9NEOP</name>
<dbReference type="EMBL" id="JARBHB010000007">
    <property type="protein sequence ID" value="KAJ8878669.1"/>
    <property type="molecule type" value="Genomic_DNA"/>
</dbReference>
<keyword evidence="2" id="KW-1185">Reference proteome</keyword>
<dbReference type="PANTHER" id="PTHR21505:SF8">
    <property type="entry name" value="DPT-YFP REPRESSOR BY OVEREXPRESSION, ISOFORM D-RELATED"/>
    <property type="match status" value="1"/>
</dbReference>
<reference evidence="1 2" key="1">
    <citation type="submission" date="2023-02" db="EMBL/GenBank/DDBJ databases">
        <title>LHISI_Scaffold_Assembly.</title>
        <authorList>
            <person name="Stuart O.P."/>
            <person name="Cleave R."/>
            <person name="Magrath M.J.L."/>
            <person name="Mikheyev A.S."/>
        </authorList>
    </citation>
    <scope>NUCLEOTIDE SEQUENCE [LARGE SCALE GENOMIC DNA]</scope>
    <source>
        <strain evidence="1">Daus_M_001</strain>
        <tissue evidence="1">Leg muscle</tissue>
    </source>
</reference>
<protein>
    <submittedName>
        <fullName evidence="1">Uncharacterized protein</fullName>
    </submittedName>
</protein>
<dbReference type="PANTHER" id="PTHR21505">
    <property type="entry name" value="MADF DOMAIN-CONTAINING PROTEIN-RELATED"/>
    <property type="match status" value="1"/>
</dbReference>
<organism evidence="1 2">
    <name type="scientific">Dryococelus australis</name>
    <dbReference type="NCBI Taxonomy" id="614101"/>
    <lineage>
        <taxon>Eukaryota</taxon>
        <taxon>Metazoa</taxon>
        <taxon>Ecdysozoa</taxon>
        <taxon>Arthropoda</taxon>
        <taxon>Hexapoda</taxon>
        <taxon>Insecta</taxon>
        <taxon>Pterygota</taxon>
        <taxon>Neoptera</taxon>
        <taxon>Polyneoptera</taxon>
        <taxon>Phasmatodea</taxon>
        <taxon>Verophasmatodea</taxon>
        <taxon>Anareolatae</taxon>
        <taxon>Phasmatidae</taxon>
        <taxon>Eurycanthinae</taxon>
        <taxon>Dryococelus</taxon>
    </lineage>
</organism>
<comment type="caution">
    <text evidence="1">The sequence shown here is derived from an EMBL/GenBank/DDBJ whole genome shotgun (WGS) entry which is preliminary data.</text>
</comment>
<evidence type="ECO:0000313" key="1">
    <source>
        <dbReference type="EMBL" id="KAJ8878669.1"/>
    </source>
</evidence>
<dbReference type="Proteomes" id="UP001159363">
    <property type="component" value="Chromosome 6"/>
</dbReference>
<accession>A0ABQ9H2Y7</accession>
<sequence length="121" mass="13888">MIHFVSAKWSKDFVSEFIDAFRGILCLWKVKSKSYHHSCEMKDTANAPLLEKVKTIDPDATRDTIKKEKLRSSFCKEHEKVQQCKKSWNEHTICTRAKIMVLPGPTISRGPGRGIPRTLKS</sequence>
<evidence type="ECO:0000313" key="2">
    <source>
        <dbReference type="Proteomes" id="UP001159363"/>
    </source>
</evidence>